<organism evidence="1 2">
    <name type="scientific">Stigmatella aurantiaca (strain DW4/3-1)</name>
    <dbReference type="NCBI Taxonomy" id="378806"/>
    <lineage>
        <taxon>Bacteria</taxon>
        <taxon>Pseudomonadati</taxon>
        <taxon>Myxococcota</taxon>
        <taxon>Myxococcia</taxon>
        <taxon>Myxococcales</taxon>
        <taxon>Cystobacterineae</taxon>
        <taxon>Archangiaceae</taxon>
        <taxon>Stigmatella</taxon>
    </lineage>
</organism>
<accession>Q08M60</accession>
<dbReference type="AlphaFoldDB" id="Q08M60"/>
<reference evidence="1 2" key="1">
    <citation type="submission" date="2006-04" db="EMBL/GenBank/DDBJ databases">
        <authorList>
            <person name="Nierman W.C."/>
        </authorList>
    </citation>
    <scope>NUCLEOTIDE SEQUENCE [LARGE SCALE GENOMIC DNA]</scope>
    <source>
        <strain evidence="1 2">DW4/3-1</strain>
    </source>
</reference>
<evidence type="ECO:0000313" key="1">
    <source>
        <dbReference type="EMBL" id="EAU61568.1"/>
    </source>
</evidence>
<comment type="caution">
    <text evidence="1">The sequence shown here is derived from an EMBL/GenBank/DDBJ whole genome shotgun (WGS) entry which is preliminary data.</text>
</comment>
<evidence type="ECO:0000313" key="2">
    <source>
        <dbReference type="Proteomes" id="UP000032702"/>
    </source>
</evidence>
<gene>
    <name evidence="1" type="ORF">STIAU_1327</name>
</gene>
<dbReference type="EMBL" id="AAMD01000440">
    <property type="protein sequence ID" value="EAU61568.1"/>
    <property type="molecule type" value="Genomic_DNA"/>
</dbReference>
<feature type="non-terminal residue" evidence="1">
    <location>
        <position position="25"/>
    </location>
</feature>
<proteinExistence type="predicted"/>
<name>Q08M60_STIAD</name>
<sequence>MSRRGQRGEEPIDRVGLGVYYLWGE</sequence>
<dbReference type="Proteomes" id="UP000032702">
    <property type="component" value="Unassembled WGS sequence"/>
</dbReference>
<protein>
    <submittedName>
        <fullName evidence="1">Uncharacterized protein</fullName>
    </submittedName>
</protein>